<keyword evidence="1" id="KW-1133">Transmembrane helix</keyword>
<evidence type="ECO:0000313" key="3">
    <source>
        <dbReference type="Proteomes" id="UP000503312"/>
    </source>
</evidence>
<dbReference type="AlphaFoldDB" id="A0A6M9PNR9"/>
<evidence type="ECO:0000313" key="2">
    <source>
        <dbReference type="EMBL" id="QKM64330.1"/>
    </source>
</evidence>
<keyword evidence="1" id="KW-0472">Membrane</keyword>
<evidence type="ECO:0000256" key="1">
    <source>
        <dbReference type="SAM" id="Phobius"/>
    </source>
</evidence>
<name>A0A6M9PNR9_9BURK</name>
<feature type="transmembrane region" description="Helical" evidence="1">
    <location>
        <begin position="6"/>
        <end position="24"/>
    </location>
</feature>
<keyword evidence="3" id="KW-1185">Reference proteome</keyword>
<sequence>MRYSDFLFLWVLFANLLLVAYLGVGDHQKALKIAYSQTNGEQIIAWFDGFNQKLQENEPVAQNSCVPAQEGVASPEGTKPNTWKDCIGSLFAADGPFHEYTNLLMPEDAPYANKCDKHELGTSGAFIFEKMTMNPVGPPAVGPMEPHEKLVSGMNIRLSVCDTGYYLVKIGEFKL</sequence>
<accession>A0A6M9PNR9</accession>
<proteinExistence type="predicted"/>
<gene>
    <name evidence="2" type="ORF">DCO17_03210</name>
</gene>
<reference evidence="2 3" key="1">
    <citation type="submission" date="2018-04" db="EMBL/GenBank/DDBJ databases">
        <title>Polynucleobacter sp. UH21B genome.</title>
        <authorList>
            <person name="Hahn M.W."/>
        </authorList>
    </citation>
    <scope>NUCLEOTIDE SEQUENCE [LARGE SCALE GENOMIC DNA]</scope>
    <source>
        <strain evidence="2 3">MWH-UH21B</strain>
    </source>
</reference>
<organism evidence="2 3">
    <name type="scientific">Polynucleobacter tropicus</name>
    <dbReference type="NCBI Taxonomy" id="1743174"/>
    <lineage>
        <taxon>Bacteria</taxon>
        <taxon>Pseudomonadati</taxon>
        <taxon>Pseudomonadota</taxon>
        <taxon>Betaproteobacteria</taxon>
        <taxon>Burkholderiales</taxon>
        <taxon>Burkholderiaceae</taxon>
        <taxon>Polynucleobacter</taxon>
    </lineage>
</organism>
<keyword evidence="1" id="KW-0812">Transmembrane</keyword>
<dbReference type="Proteomes" id="UP000503312">
    <property type="component" value="Chromosome"/>
</dbReference>
<protein>
    <submittedName>
        <fullName evidence="2">Uncharacterized protein</fullName>
    </submittedName>
</protein>
<dbReference type="KEGG" id="ptrp:DCO17_03210"/>
<dbReference type="EMBL" id="CP028942">
    <property type="protein sequence ID" value="QKM64330.1"/>
    <property type="molecule type" value="Genomic_DNA"/>
</dbReference>